<dbReference type="NCBIfam" id="TIGR00231">
    <property type="entry name" value="small_GTP"/>
    <property type="match status" value="1"/>
</dbReference>
<dbReference type="GO" id="GO:0003924">
    <property type="term" value="F:GTPase activity"/>
    <property type="evidence" value="ECO:0007669"/>
    <property type="project" value="InterPro"/>
</dbReference>
<dbReference type="InterPro" id="IPR001806">
    <property type="entry name" value="Small_GTPase"/>
</dbReference>
<evidence type="ECO:0000313" key="9">
    <source>
        <dbReference type="Ensembl" id="ENSHCOP00000006559.1"/>
    </source>
</evidence>
<dbReference type="STRING" id="109280.ENSHCOP00000006559"/>
<sequence>PPKKLEKTEMMKNSTPEEACVSGEVAPGDIKPRNCQRIVVLGAPGVGKTNLVRRFLGEEFQEMYEATAEDFHRKLFHVGDETYQVDLLDATRERNFPAKRRLSILTGDIFLLVFSLDNRESFSEVRELLSEIKVAKTKLVKSKRPSRLPVVVCGNKADLDAHRVVSRSDVTEALTRDVAFFETSAKLGTSLEAVFGELAAMGGLPYETTPSRHRLVSMVTYQSLCRRGRGRSRTPGEAAPCAAVDTLARRPSFGSDLRLVLGSSAKANKPERCPIQ</sequence>
<dbReference type="Gene3D" id="3.40.50.300">
    <property type="entry name" value="P-loop containing nucleotide triphosphate hydrolases"/>
    <property type="match status" value="1"/>
</dbReference>
<reference evidence="9" key="1">
    <citation type="submission" date="2025-08" db="UniProtKB">
        <authorList>
            <consortium name="Ensembl"/>
        </authorList>
    </citation>
    <scope>IDENTIFICATION</scope>
</reference>
<keyword evidence="7" id="KW-0449">Lipoprotein</keyword>
<dbReference type="SMART" id="SM00175">
    <property type="entry name" value="RAB"/>
    <property type="match status" value="1"/>
</dbReference>
<evidence type="ECO:0000256" key="6">
    <source>
        <dbReference type="ARBA" id="ARBA00023136"/>
    </source>
</evidence>
<keyword evidence="5" id="KW-0342">GTP-binding</keyword>
<dbReference type="SMART" id="SM00174">
    <property type="entry name" value="RHO"/>
    <property type="match status" value="1"/>
</dbReference>
<dbReference type="SMART" id="SM00173">
    <property type="entry name" value="RAS"/>
    <property type="match status" value="1"/>
</dbReference>
<dbReference type="InterPro" id="IPR027417">
    <property type="entry name" value="P-loop_NTPase"/>
</dbReference>
<keyword evidence="2" id="KW-1003">Cell membrane</keyword>
<evidence type="ECO:0000256" key="8">
    <source>
        <dbReference type="ARBA" id="ARBA00038061"/>
    </source>
</evidence>
<dbReference type="SUPFAM" id="SSF52540">
    <property type="entry name" value="P-loop containing nucleoside triphosphate hydrolases"/>
    <property type="match status" value="1"/>
</dbReference>
<dbReference type="InterPro" id="IPR005225">
    <property type="entry name" value="Small_GTP-bd"/>
</dbReference>
<organism evidence="9 10">
    <name type="scientific">Hippocampus comes</name>
    <name type="common">Tiger tail seahorse</name>
    <dbReference type="NCBI Taxonomy" id="109280"/>
    <lineage>
        <taxon>Eukaryota</taxon>
        <taxon>Metazoa</taxon>
        <taxon>Chordata</taxon>
        <taxon>Craniata</taxon>
        <taxon>Vertebrata</taxon>
        <taxon>Euteleostomi</taxon>
        <taxon>Actinopterygii</taxon>
        <taxon>Neopterygii</taxon>
        <taxon>Teleostei</taxon>
        <taxon>Neoteleostei</taxon>
        <taxon>Acanthomorphata</taxon>
        <taxon>Syngnathiaria</taxon>
        <taxon>Syngnathiformes</taxon>
        <taxon>Syngnathoidei</taxon>
        <taxon>Syngnathidae</taxon>
        <taxon>Hippocampus</taxon>
    </lineage>
</organism>
<dbReference type="PANTHER" id="PTHR46149:SF2">
    <property type="entry name" value="GTP-BINDING PROTEIN RHES"/>
    <property type="match status" value="1"/>
</dbReference>
<keyword evidence="3" id="KW-0488">Methylation</keyword>
<dbReference type="GeneTree" id="ENSGT00940000165021"/>
<keyword evidence="10" id="KW-1185">Reference proteome</keyword>
<proteinExistence type="inferred from homology"/>
<evidence type="ECO:0000256" key="2">
    <source>
        <dbReference type="ARBA" id="ARBA00022475"/>
    </source>
</evidence>
<dbReference type="GO" id="GO:0005525">
    <property type="term" value="F:GTP binding"/>
    <property type="evidence" value="ECO:0007669"/>
    <property type="project" value="UniProtKB-KW"/>
</dbReference>
<dbReference type="PROSITE" id="PS51419">
    <property type="entry name" value="RAB"/>
    <property type="match status" value="1"/>
</dbReference>
<evidence type="ECO:0000256" key="1">
    <source>
        <dbReference type="ARBA" id="ARBA00004193"/>
    </source>
</evidence>
<evidence type="ECO:0000313" key="10">
    <source>
        <dbReference type="Proteomes" id="UP000264820"/>
    </source>
</evidence>
<dbReference type="GO" id="GO:0005886">
    <property type="term" value="C:plasma membrane"/>
    <property type="evidence" value="ECO:0007669"/>
    <property type="project" value="UniProtKB-SubCell"/>
</dbReference>
<keyword evidence="4" id="KW-0547">Nucleotide-binding</keyword>
<dbReference type="AlphaFoldDB" id="A0A3Q3D9K5"/>
<dbReference type="GO" id="GO:0031681">
    <property type="term" value="F:G-protein beta-subunit binding"/>
    <property type="evidence" value="ECO:0007669"/>
    <property type="project" value="TreeGrafter"/>
</dbReference>
<dbReference type="PROSITE" id="PS51421">
    <property type="entry name" value="RAS"/>
    <property type="match status" value="1"/>
</dbReference>
<evidence type="ECO:0000256" key="7">
    <source>
        <dbReference type="ARBA" id="ARBA00023288"/>
    </source>
</evidence>
<dbReference type="Pfam" id="PF00071">
    <property type="entry name" value="Ras"/>
    <property type="match status" value="1"/>
</dbReference>
<dbReference type="Proteomes" id="UP000264820">
    <property type="component" value="Unplaced"/>
</dbReference>
<protein>
    <submittedName>
        <fullName evidence="9">RASD family member 2a</fullName>
    </submittedName>
</protein>
<name>A0A3Q3D9K5_HIPCM</name>
<evidence type="ECO:0000256" key="5">
    <source>
        <dbReference type="ARBA" id="ARBA00023134"/>
    </source>
</evidence>
<dbReference type="InterPro" id="IPR052236">
    <property type="entry name" value="Small_GTPase_RasD"/>
</dbReference>
<comment type="subcellular location">
    <subcellularLocation>
        <location evidence="1">Cell membrane</location>
        <topology evidence="1">Lipid-anchor</topology>
    </subcellularLocation>
</comment>
<dbReference type="PANTHER" id="PTHR46149">
    <property type="entry name" value="MIP08469P"/>
    <property type="match status" value="1"/>
</dbReference>
<dbReference type="PRINTS" id="PR00449">
    <property type="entry name" value="RASTRNSFRMNG"/>
</dbReference>
<evidence type="ECO:0000256" key="4">
    <source>
        <dbReference type="ARBA" id="ARBA00022741"/>
    </source>
</evidence>
<accession>A0A3Q3D9K5</accession>
<dbReference type="GO" id="GO:0007165">
    <property type="term" value="P:signal transduction"/>
    <property type="evidence" value="ECO:0007669"/>
    <property type="project" value="TreeGrafter"/>
</dbReference>
<dbReference type="Ensembl" id="ENSHCOT00000003464.1">
    <property type="protein sequence ID" value="ENSHCOP00000006559.1"/>
    <property type="gene ID" value="ENSHCOG00000008382.1"/>
</dbReference>
<evidence type="ECO:0000256" key="3">
    <source>
        <dbReference type="ARBA" id="ARBA00022481"/>
    </source>
</evidence>
<reference evidence="9" key="2">
    <citation type="submission" date="2025-09" db="UniProtKB">
        <authorList>
            <consortium name="Ensembl"/>
        </authorList>
    </citation>
    <scope>IDENTIFICATION</scope>
</reference>
<comment type="similarity">
    <text evidence="8">Belongs to the small GTPase superfamily. RasD family.</text>
</comment>
<keyword evidence="6" id="KW-0472">Membrane</keyword>